<proteinExistence type="predicted"/>
<gene>
    <name evidence="4" type="ORF">WQQ_19260</name>
</gene>
<evidence type="ECO:0000256" key="1">
    <source>
        <dbReference type="PROSITE-ProRule" id="PRU00409"/>
    </source>
</evidence>
<evidence type="ECO:0000259" key="3">
    <source>
        <dbReference type="PROSITE" id="PS50975"/>
    </source>
</evidence>
<dbReference type="Pfam" id="PF02786">
    <property type="entry name" value="CPSase_L_D2"/>
    <property type="match status" value="1"/>
</dbReference>
<dbReference type="Proteomes" id="UP000003704">
    <property type="component" value="Unassembled WGS sequence"/>
</dbReference>
<accession>I7ZIN8</accession>
<feature type="transmembrane region" description="Helical" evidence="2">
    <location>
        <begin position="37"/>
        <end position="55"/>
    </location>
</feature>
<dbReference type="Gene3D" id="3.30.470.20">
    <property type="entry name" value="ATP-grasp fold, B domain"/>
    <property type="match status" value="1"/>
</dbReference>
<keyword evidence="2" id="KW-1133">Transmembrane helix</keyword>
<organism evidence="4 5">
    <name type="scientific">Hydrocarboniphaga effusa AP103</name>
    <dbReference type="NCBI Taxonomy" id="1172194"/>
    <lineage>
        <taxon>Bacteria</taxon>
        <taxon>Pseudomonadati</taxon>
        <taxon>Pseudomonadota</taxon>
        <taxon>Gammaproteobacteria</taxon>
        <taxon>Nevskiales</taxon>
        <taxon>Nevskiaceae</taxon>
        <taxon>Hydrocarboniphaga</taxon>
    </lineage>
</organism>
<keyword evidence="5" id="KW-1185">Reference proteome</keyword>
<evidence type="ECO:0000313" key="4">
    <source>
        <dbReference type="EMBL" id="EIT71789.1"/>
    </source>
</evidence>
<dbReference type="InterPro" id="IPR011761">
    <property type="entry name" value="ATP-grasp"/>
</dbReference>
<dbReference type="SUPFAM" id="SSF56059">
    <property type="entry name" value="Glutathione synthetase ATP-binding domain-like"/>
    <property type="match status" value="1"/>
</dbReference>
<dbReference type="PROSITE" id="PS50975">
    <property type="entry name" value="ATP_GRASP"/>
    <property type="match status" value="1"/>
</dbReference>
<feature type="domain" description="ATP-grasp" evidence="3">
    <location>
        <begin position="91"/>
        <end position="328"/>
    </location>
</feature>
<keyword evidence="2" id="KW-0812">Transmembrane</keyword>
<sequence>MTRRPSLAPWSAAEPVSLPLATRWNIALERARRWEFWPAWLYYLPIIGWILWLGVKHRSWTAFTAANPAIEAGGVVGERKHQALGPLQANAPELVACFVLIDERFAPLRLSAAFDFAEKHGYPVVLKPDVGSRGRGVYIARDGQGLRDYLERFDGDVIAQRYVEGEEYGVFVARKPGETQPRVLSIVNKTFPGIVGDGKRRLRELILADARARLIASALFARWSAQLDEVPLAGERIELVEIGAHCRGSLFLDAGKLATPALVTTLTRLLDAVPGYGFGRIDLRVTSAAHLSRGEGLQVIELNGVTAESAHIYQPGTPLLTGYRAMFSQWALAFEIGQANARLGAKITGPFELLRRFRDDLKRGEHWF</sequence>
<dbReference type="AlphaFoldDB" id="I7ZIN8"/>
<keyword evidence="1" id="KW-0067">ATP-binding</keyword>
<comment type="caution">
    <text evidence="4">The sequence shown here is derived from an EMBL/GenBank/DDBJ whole genome shotgun (WGS) entry which is preliminary data.</text>
</comment>
<dbReference type="GO" id="GO:0005524">
    <property type="term" value="F:ATP binding"/>
    <property type="evidence" value="ECO:0007669"/>
    <property type="project" value="UniProtKB-UniRule"/>
</dbReference>
<protein>
    <recommendedName>
        <fullName evidence="3">ATP-grasp domain-containing protein</fullName>
    </recommendedName>
</protein>
<keyword evidence="1" id="KW-0547">Nucleotide-binding</keyword>
<evidence type="ECO:0000313" key="5">
    <source>
        <dbReference type="Proteomes" id="UP000003704"/>
    </source>
</evidence>
<dbReference type="EMBL" id="AKGD01000001">
    <property type="protein sequence ID" value="EIT71789.1"/>
    <property type="molecule type" value="Genomic_DNA"/>
</dbReference>
<reference evidence="4 5" key="1">
    <citation type="journal article" date="2012" name="J. Bacteriol.">
        <title>Genome Sequence of n-Alkane-Degrading Hydrocarboniphaga effusa Strain AP103T (ATCC BAA-332T).</title>
        <authorList>
            <person name="Chang H.K."/>
            <person name="Zylstra G.J."/>
            <person name="Chae J.C."/>
        </authorList>
    </citation>
    <scope>NUCLEOTIDE SEQUENCE [LARGE SCALE GENOMIC DNA]</scope>
    <source>
        <strain evidence="4 5">AP103</strain>
    </source>
</reference>
<dbReference type="STRING" id="1172194.WQQ_19260"/>
<dbReference type="InterPro" id="IPR005479">
    <property type="entry name" value="CPAse_ATP-bd"/>
</dbReference>
<keyword evidence="2" id="KW-0472">Membrane</keyword>
<dbReference type="GO" id="GO:0046872">
    <property type="term" value="F:metal ion binding"/>
    <property type="evidence" value="ECO:0007669"/>
    <property type="project" value="InterPro"/>
</dbReference>
<evidence type="ECO:0000256" key="2">
    <source>
        <dbReference type="SAM" id="Phobius"/>
    </source>
</evidence>
<name>I7ZIN8_9GAMM</name>